<name>A0A3B0CI86_9BACL</name>
<dbReference type="AlphaFoldDB" id="A0A3B0CI86"/>
<dbReference type="InterPro" id="IPR027624">
    <property type="entry name" value="TOMM_cyclo_SagD"/>
</dbReference>
<dbReference type="Gene3D" id="3.40.50.720">
    <property type="entry name" value="NAD(P)-binding Rossmann-like Domain"/>
    <property type="match status" value="1"/>
</dbReference>
<dbReference type="Pfam" id="PF02624">
    <property type="entry name" value="YcaO"/>
    <property type="match status" value="1"/>
</dbReference>
<dbReference type="PROSITE" id="PS51664">
    <property type="entry name" value="YCAO"/>
    <property type="match status" value="1"/>
</dbReference>
<dbReference type="Gene3D" id="3.30.160.660">
    <property type="match status" value="1"/>
</dbReference>
<dbReference type="PANTHER" id="PTHR37809:SF1">
    <property type="entry name" value="RIBOSOMAL PROTEIN S12 METHYLTHIOTRANSFERASE ACCESSORY FACTOR YCAO"/>
    <property type="match status" value="1"/>
</dbReference>
<accession>A0A3B0CI86</accession>
<dbReference type="Gene3D" id="3.30.40.250">
    <property type="match status" value="1"/>
</dbReference>
<evidence type="ECO:0000259" key="1">
    <source>
        <dbReference type="PROSITE" id="PS51664"/>
    </source>
</evidence>
<dbReference type="Gene3D" id="3.30.1330.230">
    <property type="match status" value="1"/>
</dbReference>
<dbReference type="InterPro" id="IPR003776">
    <property type="entry name" value="YcaO-like_dom"/>
</dbReference>
<comment type="caution">
    <text evidence="2">The sequence shown here is derived from an EMBL/GenBank/DDBJ whole genome shotgun (WGS) entry which is preliminary data.</text>
</comment>
<feature type="domain" description="YcaO" evidence="1">
    <location>
        <begin position="287"/>
        <end position="671"/>
    </location>
</feature>
<dbReference type="PANTHER" id="PTHR37809">
    <property type="entry name" value="RIBOSOMAL PROTEIN S12 METHYLTHIOTRANSFERASE ACCESSORY FACTOR YCAO"/>
    <property type="match status" value="1"/>
</dbReference>
<dbReference type="OrthoDB" id="2379922at2"/>
<sequence length="671" mass="73971">MAGSDSRRQAAGGGSEVNSIDNGKQSGVVAIFGEGMLADAVHGELAETVEIVRLPDIGQDIPLSVALALVLHDSWQPRDHGRAEAYLRQAGVPWLRGFIAFGEGIAGPLVSPGQPGCSQCADTRMLMAGRDRRETWQLRQHLAEGETRPRDVWASPAGLRHMAQLLAVETRKELRGVRSRLRESMYIFELKTLACTSHFFLPDPSCPVCGSLPDDSPELAALAPKPSPKVGGGYRSRSLSELKGVLPELYVDYRAGFLNGKMLDLASPFADASVNLPLLGYDEMTAGRTHRYADSELTAIMEGLERYCGMAPRGRRPVVRASYREAAREALDPASVGLYAKEQYERPGFPFSPFHPDEPLDWVWGYSFGRQRPILVPQQLAYYSSGCGGKGFVYETSNGCALGGSLEEAIWYGMLEVIERDSFLLAWYARLPLPRLDPRSADDAELDLMLDRLHAVAGFELHLYDATMENGVPAVWAIAKNTKAKGIHLVCAAGAHPDPVRATKGVLHEISGMTLTLDGKIEANRTEYERMLEDPWRVTGMEHHSMLYGLPQAEDRLAFLLGQNAPLHTFAEQFGRPSAHADLTDDLLELLGRFDRLGLDVIVVDQTTPELERSGLHCVKVLIPGMLPMTFGHHLVRLEGLDRVLNVPMALGFTKRPLRREQLNPHPHPFP</sequence>
<dbReference type="NCBIfam" id="TIGR03882">
    <property type="entry name" value="cyclo_dehyd_2"/>
    <property type="match status" value="1"/>
</dbReference>
<dbReference type="NCBIfam" id="TIGR03604">
    <property type="entry name" value="TOMM_cyclo_SagD"/>
    <property type="match status" value="1"/>
</dbReference>
<proteinExistence type="predicted"/>
<dbReference type="InterPro" id="IPR022291">
    <property type="entry name" value="Bacteriocin_synth_cyclodeHase"/>
</dbReference>
<evidence type="ECO:0000313" key="3">
    <source>
        <dbReference type="Proteomes" id="UP000282311"/>
    </source>
</evidence>
<keyword evidence="3" id="KW-1185">Reference proteome</keyword>
<dbReference type="Proteomes" id="UP000282311">
    <property type="component" value="Unassembled WGS sequence"/>
</dbReference>
<evidence type="ECO:0000313" key="2">
    <source>
        <dbReference type="EMBL" id="RKN84019.1"/>
    </source>
</evidence>
<organism evidence="2 3">
    <name type="scientific">Paenibacillus ginsengarvi</name>
    <dbReference type="NCBI Taxonomy" id="400777"/>
    <lineage>
        <taxon>Bacteria</taxon>
        <taxon>Bacillati</taxon>
        <taxon>Bacillota</taxon>
        <taxon>Bacilli</taxon>
        <taxon>Bacillales</taxon>
        <taxon>Paenibacillaceae</taxon>
        <taxon>Paenibacillus</taxon>
    </lineage>
</organism>
<reference evidence="2 3" key="1">
    <citation type="journal article" date="2007" name="Int. J. Syst. Evol. Microbiol.">
        <title>Paenibacillus ginsengarvi sp. nov., isolated from soil from ginseng cultivation.</title>
        <authorList>
            <person name="Yoon M.H."/>
            <person name="Ten L.N."/>
            <person name="Im W.T."/>
        </authorList>
    </citation>
    <scope>NUCLEOTIDE SEQUENCE [LARGE SCALE GENOMIC DNA]</scope>
    <source>
        <strain evidence="2 3">KCTC 13059</strain>
    </source>
</reference>
<protein>
    <submittedName>
        <fullName evidence="2">Bacteriocin biosynthesis protein SagD</fullName>
    </submittedName>
</protein>
<dbReference type="EMBL" id="RBAH01000010">
    <property type="protein sequence ID" value="RKN84019.1"/>
    <property type="molecule type" value="Genomic_DNA"/>
</dbReference>
<gene>
    <name evidence="2" type="ORF">D7M11_15700</name>
</gene>